<keyword evidence="1" id="KW-0732">Signal</keyword>
<keyword evidence="3" id="KW-1185">Reference proteome</keyword>
<evidence type="ECO:0000256" key="1">
    <source>
        <dbReference type="SAM" id="SignalP"/>
    </source>
</evidence>
<sequence>MAREEHRPFPWSLALNARLVLQSVTTIVTAGHGSAIAATSPTSRCLAVVLSVVMIMPVFFEQDECNTVTYLTVTGWVSVAPCPASVAMIRHDHCTAYTVSYFTTAVHKVLHSISAFTKQAGRSLKNGQFTGNNTDCLMQAGCRIAHGHLHRWSCQTEICCHGNSKLKPCSGQRGRSMRRGLSR</sequence>
<feature type="chain" id="PRO_5044775854" evidence="1">
    <location>
        <begin position="27"/>
        <end position="183"/>
    </location>
</feature>
<reference evidence="2 3" key="1">
    <citation type="journal article" date="2023" name="Sci. Data">
        <title>Genome assembly of the Korean intertidal mud-creeper Batillaria attramentaria.</title>
        <authorList>
            <person name="Patra A.K."/>
            <person name="Ho P.T."/>
            <person name="Jun S."/>
            <person name="Lee S.J."/>
            <person name="Kim Y."/>
            <person name="Won Y.J."/>
        </authorList>
    </citation>
    <scope>NUCLEOTIDE SEQUENCE [LARGE SCALE GENOMIC DNA]</scope>
    <source>
        <strain evidence="2">Wonlab-2016</strain>
    </source>
</reference>
<evidence type="ECO:0000313" key="3">
    <source>
        <dbReference type="Proteomes" id="UP001519460"/>
    </source>
</evidence>
<evidence type="ECO:0000313" key="2">
    <source>
        <dbReference type="EMBL" id="KAK7493873.1"/>
    </source>
</evidence>
<dbReference type="AlphaFoldDB" id="A0ABD0L3G9"/>
<comment type="caution">
    <text evidence="2">The sequence shown here is derived from an EMBL/GenBank/DDBJ whole genome shotgun (WGS) entry which is preliminary data.</text>
</comment>
<dbReference type="Proteomes" id="UP001519460">
    <property type="component" value="Unassembled WGS sequence"/>
</dbReference>
<name>A0ABD0L3G9_9CAEN</name>
<organism evidence="2 3">
    <name type="scientific">Batillaria attramentaria</name>
    <dbReference type="NCBI Taxonomy" id="370345"/>
    <lineage>
        <taxon>Eukaryota</taxon>
        <taxon>Metazoa</taxon>
        <taxon>Spiralia</taxon>
        <taxon>Lophotrochozoa</taxon>
        <taxon>Mollusca</taxon>
        <taxon>Gastropoda</taxon>
        <taxon>Caenogastropoda</taxon>
        <taxon>Sorbeoconcha</taxon>
        <taxon>Cerithioidea</taxon>
        <taxon>Batillariidae</taxon>
        <taxon>Batillaria</taxon>
    </lineage>
</organism>
<feature type="signal peptide" evidence="1">
    <location>
        <begin position="1"/>
        <end position="26"/>
    </location>
</feature>
<accession>A0ABD0L3G9</accession>
<dbReference type="EMBL" id="JACVVK020000088">
    <property type="protein sequence ID" value="KAK7493873.1"/>
    <property type="molecule type" value="Genomic_DNA"/>
</dbReference>
<proteinExistence type="predicted"/>
<gene>
    <name evidence="2" type="ORF">BaRGS_00014755</name>
</gene>
<protein>
    <submittedName>
        <fullName evidence="2">Uncharacterized protein</fullName>
    </submittedName>
</protein>